<sequence length="175" mass="20137">MVSVMIASIAALFIYRHQVIVGDDHWLKFRKRNLILIVGFNYIVYSNMLTPLLLTSPIDQIAAKIEILKHLPCPTKNLLSPEVYVVYENIILFLLYTCVLIVFVGAECGLLSLHAAWILFFSTLRANFSRRTRMLQIQFLFALALQVNIRIKTNSSLPFRLPSQQHFVMPLLDMV</sequence>
<keyword evidence="2" id="KW-1185">Reference proteome</keyword>
<accession>A0A1I7U0L5</accession>
<dbReference type="Pfam" id="PF10318">
    <property type="entry name" value="7TM_GPCR_Srh"/>
    <property type="match status" value="1"/>
</dbReference>
<organism evidence="2 3">
    <name type="scientific">Caenorhabditis tropicalis</name>
    <dbReference type="NCBI Taxonomy" id="1561998"/>
    <lineage>
        <taxon>Eukaryota</taxon>
        <taxon>Metazoa</taxon>
        <taxon>Ecdysozoa</taxon>
        <taxon>Nematoda</taxon>
        <taxon>Chromadorea</taxon>
        <taxon>Rhabditida</taxon>
        <taxon>Rhabditina</taxon>
        <taxon>Rhabditomorpha</taxon>
        <taxon>Rhabditoidea</taxon>
        <taxon>Rhabditidae</taxon>
        <taxon>Peloderinae</taxon>
        <taxon>Caenorhabditis</taxon>
    </lineage>
</organism>
<protein>
    <submittedName>
        <fullName evidence="3">Serpentine receptor class gamma</fullName>
    </submittedName>
</protein>
<dbReference type="eggNOG" id="ENOG502RVKV">
    <property type="taxonomic scope" value="Eukaryota"/>
</dbReference>
<evidence type="ECO:0000313" key="3">
    <source>
        <dbReference type="WBParaSite" id="Csp11.Scaffold629.g13656.t2"/>
    </source>
</evidence>
<dbReference type="Proteomes" id="UP000095282">
    <property type="component" value="Unplaced"/>
</dbReference>
<proteinExistence type="predicted"/>
<reference evidence="3" key="1">
    <citation type="submission" date="2016-11" db="UniProtKB">
        <authorList>
            <consortium name="WormBaseParasite"/>
        </authorList>
    </citation>
    <scope>IDENTIFICATION</scope>
</reference>
<dbReference type="AlphaFoldDB" id="A0A1I7U0L5"/>
<feature type="transmembrane region" description="Helical" evidence="1">
    <location>
        <begin position="84"/>
        <end position="104"/>
    </location>
</feature>
<evidence type="ECO:0000313" key="2">
    <source>
        <dbReference type="Proteomes" id="UP000095282"/>
    </source>
</evidence>
<evidence type="ECO:0000256" key="1">
    <source>
        <dbReference type="SAM" id="Phobius"/>
    </source>
</evidence>
<keyword evidence="1" id="KW-0812">Transmembrane</keyword>
<name>A0A1I7U0L5_9PELO</name>
<keyword evidence="1" id="KW-0472">Membrane</keyword>
<dbReference type="InterPro" id="IPR019422">
    <property type="entry name" value="7TM_GPCR_serpentine_rcpt_Srh"/>
</dbReference>
<keyword evidence="1" id="KW-1133">Transmembrane helix</keyword>
<feature type="transmembrane region" description="Helical" evidence="1">
    <location>
        <begin position="34"/>
        <end position="54"/>
    </location>
</feature>
<dbReference type="WBParaSite" id="Csp11.Scaffold629.g13656.t2">
    <property type="protein sequence ID" value="Csp11.Scaffold629.g13656.t2"/>
    <property type="gene ID" value="Csp11.Scaffold629.g13656"/>
</dbReference>